<feature type="signal peptide" evidence="1">
    <location>
        <begin position="1"/>
        <end position="25"/>
    </location>
</feature>
<dbReference type="NCBIfam" id="NF033672">
    <property type="entry name" value="mbn_chaper_assoc"/>
    <property type="match status" value="1"/>
</dbReference>
<evidence type="ECO:0000313" key="3">
    <source>
        <dbReference type="Proteomes" id="UP000510822"/>
    </source>
</evidence>
<accession>A0A7D5Z5C2</accession>
<evidence type="ECO:0000256" key="1">
    <source>
        <dbReference type="SAM" id="SignalP"/>
    </source>
</evidence>
<keyword evidence="1" id="KW-0732">Signal</keyword>
<protein>
    <submittedName>
        <fullName evidence="2">Copper uptake system-associated protein</fullName>
    </submittedName>
</protein>
<organism evidence="2 3">
    <name type="scientific">Chitinibacter fontanus</name>
    <dbReference type="NCBI Taxonomy" id="1737446"/>
    <lineage>
        <taxon>Bacteria</taxon>
        <taxon>Pseudomonadati</taxon>
        <taxon>Pseudomonadota</taxon>
        <taxon>Betaproteobacteria</taxon>
        <taxon>Neisseriales</taxon>
        <taxon>Chitinibacteraceae</taxon>
        <taxon>Chitinibacter</taxon>
    </lineage>
</organism>
<dbReference type="RefSeq" id="WP_180306402.1">
    <property type="nucleotide sequence ID" value="NZ_CP058952.1"/>
</dbReference>
<keyword evidence="3" id="KW-1185">Reference proteome</keyword>
<dbReference type="AlphaFoldDB" id="A0A7D5Z5C2"/>
<gene>
    <name evidence="2" type="ORF">HZU75_12750</name>
</gene>
<name>A0A7D5Z5C2_9NEIS</name>
<dbReference type="KEGG" id="cfon:HZU75_12750"/>
<reference evidence="2 3" key="1">
    <citation type="journal article" date="2016" name="Int. J. Syst. Evol. Microbiol.">
        <title>Chitinibacter fontanus sp. nov., isolated from a spring.</title>
        <authorList>
            <person name="Sheu S.Y."/>
            <person name="Li Y.S."/>
            <person name="Young C.C."/>
            <person name="Chen W.M."/>
        </authorList>
    </citation>
    <scope>NUCLEOTIDE SEQUENCE [LARGE SCALE GENOMIC DNA]</scope>
    <source>
        <strain evidence="2 3">STM-7</strain>
    </source>
</reference>
<proteinExistence type="predicted"/>
<dbReference type="EMBL" id="CP058952">
    <property type="protein sequence ID" value="QLI82321.1"/>
    <property type="molecule type" value="Genomic_DNA"/>
</dbReference>
<sequence>MRITRKYLGAALFVATLFSANMALADDTSDIIHSLKATWDKADNPLAVKPVVIVEQYAIAGWQQGGRGGRAILQKSSHGWQAQLCAGEITTHLLLQAGVPANHAKRLLTDLNVAEKAMTSKEVAQMSSFEGVIKMDQHSHHPASSSSEHASHH</sequence>
<feature type="chain" id="PRO_5028881501" evidence="1">
    <location>
        <begin position="26"/>
        <end position="153"/>
    </location>
</feature>
<dbReference type="Proteomes" id="UP000510822">
    <property type="component" value="Chromosome"/>
</dbReference>
<evidence type="ECO:0000313" key="2">
    <source>
        <dbReference type="EMBL" id="QLI82321.1"/>
    </source>
</evidence>